<keyword evidence="2" id="KW-1185">Reference proteome</keyword>
<dbReference type="OrthoDB" id="198399at2"/>
<dbReference type="RefSeq" id="WP_096463631.1">
    <property type="nucleotide sequence ID" value="NZ_AP017312.1"/>
</dbReference>
<dbReference type="PROSITE" id="PS50106">
    <property type="entry name" value="PDZ"/>
    <property type="match status" value="1"/>
</dbReference>
<protein>
    <submittedName>
        <fullName evidence="1">Cell division topological determinant MinJ</fullName>
    </submittedName>
</protein>
<dbReference type="Gene3D" id="2.30.42.10">
    <property type="match status" value="1"/>
</dbReference>
<gene>
    <name evidence="1" type="primary">minJ</name>
    <name evidence="1" type="ORF">CB4_00725</name>
</gene>
<dbReference type="EMBL" id="AP017312">
    <property type="protein sequence ID" value="BAU26598.1"/>
    <property type="molecule type" value="Genomic_DNA"/>
</dbReference>
<dbReference type="SUPFAM" id="SSF50156">
    <property type="entry name" value="PDZ domain-like"/>
    <property type="match status" value="1"/>
</dbReference>
<dbReference type="Proteomes" id="UP000217696">
    <property type="component" value="Chromosome"/>
</dbReference>
<dbReference type="SMART" id="SM00228">
    <property type="entry name" value="PDZ"/>
    <property type="match status" value="1"/>
</dbReference>
<proteinExistence type="predicted"/>
<dbReference type="AlphaFoldDB" id="A0A0U5B4K3"/>
<dbReference type="GO" id="GO:0051301">
    <property type="term" value="P:cell division"/>
    <property type="evidence" value="ECO:0007669"/>
    <property type="project" value="UniProtKB-KW"/>
</dbReference>
<keyword evidence="1" id="KW-0131">Cell cycle</keyword>
<name>A0A0U5B4K3_9BACL</name>
<dbReference type="InterPro" id="IPR041489">
    <property type="entry name" value="PDZ_6"/>
</dbReference>
<keyword evidence="1" id="KW-0132">Cell division</keyword>
<reference evidence="1 2" key="1">
    <citation type="submission" date="2015-12" db="EMBL/GenBank/DDBJ databases">
        <title>Genome sequence of Aneurinibacillus soli.</title>
        <authorList>
            <person name="Lee J.S."/>
            <person name="Lee K.C."/>
            <person name="Kim K.K."/>
            <person name="Lee B.W."/>
        </authorList>
    </citation>
    <scope>NUCLEOTIDE SEQUENCE [LARGE SCALE GENOMIC DNA]</scope>
    <source>
        <strain evidence="1 2">CB4</strain>
    </source>
</reference>
<dbReference type="KEGG" id="asoc:CB4_00725"/>
<sequence length="433" mass="47113">MIDWSAFFIDLLIQIPRTLLSPALYAFILLLFWYASRQIRQERHLFSVRVTSAPREIVQALVPGILVGAAVSILLLGFGIALSYFDVLSLWIGSVLLGLVAPRFAAAGYAGGLLIVLSVLFRQVDVSGTGLLASLAGWMQQVHAPAVAALLGLLYIAEGILLRRPSLHGCSPMLLTSQRGLVVGAYRVRRLWIVPLITFIADGTGSYSFVLPSGWPWWAGVAVLSLLPLPLMIGHEDTAIVATPDEQMRQPGTWMIGLGLLIFVLGYLGTYWLPSAVLGGVLALAGHEALRMYSRWQQKLHAPLYVQRNKGVCVLGVLPGSPADEMEIVTGDVIMRVNGQSITGIEDLYPALQQQSAFCKMEVLNRDGHIKYVQRSVYQGDHHQLGLILAPEAAGEKAGLPRMRRGGLPGRNRQASDELESSVPLDQGKDVSL</sequence>
<evidence type="ECO:0000313" key="1">
    <source>
        <dbReference type="EMBL" id="BAU26598.1"/>
    </source>
</evidence>
<evidence type="ECO:0000313" key="2">
    <source>
        <dbReference type="Proteomes" id="UP000217696"/>
    </source>
</evidence>
<dbReference type="Pfam" id="PF17820">
    <property type="entry name" value="PDZ_6"/>
    <property type="match status" value="1"/>
</dbReference>
<accession>A0A0U5B4K3</accession>
<organism evidence="1 2">
    <name type="scientific">Aneurinibacillus soli</name>
    <dbReference type="NCBI Taxonomy" id="1500254"/>
    <lineage>
        <taxon>Bacteria</taxon>
        <taxon>Bacillati</taxon>
        <taxon>Bacillota</taxon>
        <taxon>Bacilli</taxon>
        <taxon>Bacillales</taxon>
        <taxon>Paenibacillaceae</taxon>
        <taxon>Aneurinibacillus group</taxon>
        <taxon>Aneurinibacillus</taxon>
    </lineage>
</organism>
<dbReference type="InterPro" id="IPR036034">
    <property type="entry name" value="PDZ_sf"/>
</dbReference>
<dbReference type="InterPro" id="IPR001478">
    <property type="entry name" value="PDZ"/>
</dbReference>